<dbReference type="EMBL" id="JBHZPY010000017">
    <property type="protein sequence ID" value="MFE3872582.1"/>
    <property type="molecule type" value="Genomic_DNA"/>
</dbReference>
<name>A0ABW6I9A6_9FLAO</name>
<evidence type="ECO:0000313" key="1">
    <source>
        <dbReference type="EMBL" id="MFE3872582.1"/>
    </source>
</evidence>
<proteinExistence type="predicted"/>
<keyword evidence="2" id="KW-1185">Reference proteome</keyword>
<accession>A0ABW6I9A6</accession>
<sequence length="64" mass="6783">MARILDNEKAETFVSLELGMPISKVGIEIVGAITIASGCFSWTDSTTGVFAVLSTLAFELSTIE</sequence>
<protein>
    <submittedName>
        <fullName evidence="1">Uncharacterized protein</fullName>
    </submittedName>
</protein>
<organism evidence="1 2">
    <name type="scientific">Flavobacterium zhoui</name>
    <dbReference type="NCBI Taxonomy" id="3230414"/>
    <lineage>
        <taxon>Bacteria</taxon>
        <taxon>Pseudomonadati</taxon>
        <taxon>Bacteroidota</taxon>
        <taxon>Flavobacteriia</taxon>
        <taxon>Flavobacteriales</taxon>
        <taxon>Flavobacteriaceae</taxon>
        <taxon>Flavobacterium</taxon>
    </lineage>
</organism>
<comment type="caution">
    <text evidence="1">The sequence shown here is derived from an EMBL/GenBank/DDBJ whole genome shotgun (WGS) entry which is preliminary data.</text>
</comment>
<evidence type="ECO:0000313" key="2">
    <source>
        <dbReference type="Proteomes" id="UP001600107"/>
    </source>
</evidence>
<dbReference type="Proteomes" id="UP001600107">
    <property type="component" value="Unassembled WGS sequence"/>
</dbReference>
<gene>
    <name evidence="1" type="ORF">ACFX5F_15265</name>
</gene>
<reference evidence="1 2" key="1">
    <citation type="submission" date="2024-06" db="EMBL/GenBank/DDBJ databases">
        <title>Flavobacterium spp. isolated from glacier.</title>
        <authorList>
            <person name="Han D."/>
        </authorList>
    </citation>
    <scope>NUCLEOTIDE SEQUENCE [LARGE SCALE GENOMIC DNA]</scope>
    <source>
        <strain evidence="1 2">ZS1P70</strain>
    </source>
</reference>